<evidence type="ECO:0000313" key="7">
    <source>
        <dbReference type="EMBL" id="MBP5857572.1"/>
    </source>
</evidence>
<dbReference type="PANTHER" id="PTHR43461">
    <property type="entry name" value="TRANSMEMBRANE PROTEIN 256"/>
    <property type="match status" value="1"/>
</dbReference>
<evidence type="ECO:0000313" key="8">
    <source>
        <dbReference type="Proteomes" id="UP000672602"/>
    </source>
</evidence>
<proteinExistence type="inferred from homology"/>
<sequence length="140" mass="13964">MMEPSRLLITLAGLLGAVAVAMGAYAAHGMAETFGPEAAHRAALGAQYQLPHAVALFVSGFVAPGLARGRVALAAGVLFTLGAILFPGALYLLAFGGPGILGIIAPIGGLCLIAGWLMLAIAGLGGRHAAPKGKGDQFPH</sequence>
<evidence type="ECO:0000256" key="6">
    <source>
        <dbReference type="SAM" id="Phobius"/>
    </source>
</evidence>
<comment type="similarity">
    <text evidence="2">Belongs to the UPF0382 family.</text>
</comment>
<comment type="caution">
    <text evidence="7">The sequence shown here is derived from an EMBL/GenBank/DDBJ whole genome shotgun (WGS) entry which is preliminary data.</text>
</comment>
<evidence type="ECO:0000256" key="3">
    <source>
        <dbReference type="ARBA" id="ARBA00022692"/>
    </source>
</evidence>
<feature type="transmembrane region" description="Helical" evidence="6">
    <location>
        <begin position="50"/>
        <end position="67"/>
    </location>
</feature>
<name>A0A8J7S8W9_9PROT</name>
<keyword evidence="5 6" id="KW-0472">Membrane</keyword>
<feature type="transmembrane region" description="Helical" evidence="6">
    <location>
        <begin position="74"/>
        <end position="94"/>
    </location>
</feature>
<keyword evidence="3 6" id="KW-0812">Transmembrane</keyword>
<dbReference type="InterPro" id="IPR006696">
    <property type="entry name" value="DUF423"/>
</dbReference>
<dbReference type="Pfam" id="PF04241">
    <property type="entry name" value="DUF423"/>
    <property type="match status" value="1"/>
</dbReference>
<accession>A0A8J7S8W9</accession>
<evidence type="ECO:0000256" key="2">
    <source>
        <dbReference type="ARBA" id="ARBA00009694"/>
    </source>
</evidence>
<dbReference type="AlphaFoldDB" id="A0A8J7S8W9"/>
<dbReference type="GO" id="GO:0005886">
    <property type="term" value="C:plasma membrane"/>
    <property type="evidence" value="ECO:0007669"/>
    <property type="project" value="TreeGrafter"/>
</dbReference>
<evidence type="ECO:0000256" key="1">
    <source>
        <dbReference type="ARBA" id="ARBA00004141"/>
    </source>
</evidence>
<reference evidence="7" key="1">
    <citation type="submission" date="2021-04" db="EMBL/GenBank/DDBJ databases">
        <authorList>
            <person name="Zhang D.-C."/>
        </authorList>
    </citation>
    <scope>NUCLEOTIDE SEQUENCE</scope>
    <source>
        <strain evidence="7">CGMCC 1.15697</strain>
    </source>
</reference>
<evidence type="ECO:0000256" key="4">
    <source>
        <dbReference type="ARBA" id="ARBA00022989"/>
    </source>
</evidence>
<evidence type="ECO:0000256" key="5">
    <source>
        <dbReference type="ARBA" id="ARBA00023136"/>
    </source>
</evidence>
<dbReference type="EMBL" id="JAGMWN010000004">
    <property type="protein sequence ID" value="MBP5857572.1"/>
    <property type="molecule type" value="Genomic_DNA"/>
</dbReference>
<keyword evidence="8" id="KW-1185">Reference proteome</keyword>
<organism evidence="7 8">
    <name type="scientific">Marivibrio halodurans</name>
    <dbReference type="NCBI Taxonomy" id="2039722"/>
    <lineage>
        <taxon>Bacteria</taxon>
        <taxon>Pseudomonadati</taxon>
        <taxon>Pseudomonadota</taxon>
        <taxon>Alphaproteobacteria</taxon>
        <taxon>Rhodospirillales</taxon>
        <taxon>Rhodospirillaceae</taxon>
        <taxon>Marivibrio</taxon>
    </lineage>
</organism>
<protein>
    <submittedName>
        <fullName evidence="7">DUF423 domain-containing protein</fullName>
    </submittedName>
</protein>
<dbReference type="Proteomes" id="UP000672602">
    <property type="component" value="Unassembled WGS sequence"/>
</dbReference>
<feature type="transmembrane region" description="Helical" evidence="6">
    <location>
        <begin position="100"/>
        <end position="124"/>
    </location>
</feature>
<dbReference type="PANTHER" id="PTHR43461:SF1">
    <property type="entry name" value="TRANSMEMBRANE PROTEIN 256"/>
    <property type="match status" value="1"/>
</dbReference>
<gene>
    <name evidence="7" type="ORF">KAJ83_11170</name>
</gene>
<comment type="subcellular location">
    <subcellularLocation>
        <location evidence="1">Membrane</location>
        <topology evidence="1">Multi-pass membrane protein</topology>
    </subcellularLocation>
</comment>
<keyword evidence="4 6" id="KW-1133">Transmembrane helix</keyword>
<dbReference type="RefSeq" id="WP_210682148.1">
    <property type="nucleotide sequence ID" value="NZ_JAGMWN010000004.1"/>
</dbReference>